<dbReference type="EMBL" id="LATL02000092">
    <property type="protein sequence ID" value="KMW70677.1"/>
    <property type="molecule type" value="Genomic_DNA"/>
</dbReference>
<protein>
    <submittedName>
        <fullName evidence="1">Uncharacterized protein</fullName>
    </submittedName>
</protein>
<gene>
    <name evidence="1" type="ORF">WN50_33475</name>
</gene>
<comment type="caution">
    <text evidence="1">The sequence shown here is derived from an EMBL/GenBank/DDBJ whole genome shotgun (WGS) entry which is preliminary data.</text>
</comment>
<evidence type="ECO:0000313" key="1">
    <source>
        <dbReference type="EMBL" id="KMW70677.1"/>
    </source>
</evidence>
<proteinExistence type="predicted"/>
<name>A0A0J9EXI0_9CYAN</name>
<dbReference type="Proteomes" id="UP000033607">
    <property type="component" value="Unassembled WGS sequence"/>
</dbReference>
<accession>A0A0J9EXI0</accession>
<sequence length="68" mass="8123">MQVIFLTIFFIKRVLIYKKISLEYLQDSLTYASNIFNQFIHKIFIDPRNKLGLSVLKKKRGNLVRLPH</sequence>
<evidence type="ECO:0000313" key="2">
    <source>
        <dbReference type="Proteomes" id="UP000033607"/>
    </source>
</evidence>
<dbReference type="AlphaFoldDB" id="A0A0J9EXI0"/>
<organism evidence="1 2">
    <name type="scientific">Limnoraphis robusta CS-951</name>
    <dbReference type="NCBI Taxonomy" id="1637645"/>
    <lineage>
        <taxon>Bacteria</taxon>
        <taxon>Bacillati</taxon>
        <taxon>Cyanobacteriota</taxon>
        <taxon>Cyanophyceae</taxon>
        <taxon>Oscillatoriophycideae</taxon>
        <taxon>Oscillatoriales</taxon>
        <taxon>Sirenicapillariaceae</taxon>
        <taxon>Limnoraphis</taxon>
    </lineage>
</organism>
<reference evidence="1 2" key="1">
    <citation type="submission" date="2015-06" db="EMBL/GenBank/DDBJ databases">
        <title>Draft genome assembly of filamentous brackish cyanobacterium Limnoraphis robusta strain CS-951.</title>
        <authorList>
            <person name="Willis A."/>
            <person name="Parks M."/>
            <person name="Burford M.A."/>
        </authorList>
    </citation>
    <scope>NUCLEOTIDE SEQUENCE [LARGE SCALE GENOMIC DNA]</scope>
    <source>
        <strain evidence="1 2">CS-951</strain>
    </source>
</reference>